<reference evidence="14 15" key="1">
    <citation type="journal article" date="2017" name="Curr. Biol.">
        <title>Genome architecture and evolution of a unichromosomal asexual nematode.</title>
        <authorList>
            <person name="Fradin H."/>
            <person name="Zegar C."/>
            <person name="Gutwein M."/>
            <person name="Lucas J."/>
            <person name="Kovtun M."/>
            <person name="Corcoran D."/>
            <person name="Baugh L.R."/>
            <person name="Kiontke K."/>
            <person name="Gunsalus K."/>
            <person name="Fitch D.H."/>
            <person name="Piano F."/>
        </authorList>
    </citation>
    <scope>NUCLEOTIDE SEQUENCE [LARGE SCALE GENOMIC DNA]</scope>
    <source>
        <strain evidence="14">PF1309</strain>
    </source>
</reference>
<evidence type="ECO:0000256" key="5">
    <source>
        <dbReference type="ARBA" id="ARBA00015196"/>
    </source>
</evidence>
<accession>A0A2A2KF96</accession>
<dbReference type="OrthoDB" id="27226at2759"/>
<keyword evidence="9" id="KW-0460">Magnesium</keyword>
<dbReference type="GO" id="GO:0000287">
    <property type="term" value="F:magnesium ion binding"/>
    <property type="evidence" value="ECO:0007669"/>
    <property type="project" value="TreeGrafter"/>
</dbReference>
<sequence>MSPHSEAQAKNGTRTNGTKDESAEQRVKQIWRSADAVCFDVDSTACSDEAIDELAKFIGVGEQIAEATRQAMNGGMRFRHYRDALSMRLNIMRPSQQILQKYVNSSKPKLTPGIKELVSSLHSRKVDVYLVSGGFRFLIYPVADLLGINHDRVFANRLLFDENGNYAGFDPNEMTSDSGTKDVGKPAVIAHLKKTFGYKNIVMIGDGATDLEACPPADAFIGFGGNQIRESVKNGSDWFVTDFNVLRRELE</sequence>
<feature type="compositionally biased region" description="Basic and acidic residues" evidence="13">
    <location>
        <begin position="17"/>
        <end position="26"/>
    </location>
</feature>
<dbReference type="Proteomes" id="UP000218231">
    <property type="component" value="Unassembled WGS sequence"/>
</dbReference>
<keyword evidence="15" id="KW-1185">Reference proteome</keyword>
<dbReference type="GO" id="GO:0036424">
    <property type="term" value="F:L-phosphoserine phosphatase activity"/>
    <property type="evidence" value="ECO:0007669"/>
    <property type="project" value="InterPro"/>
</dbReference>
<evidence type="ECO:0000256" key="12">
    <source>
        <dbReference type="PIRSR" id="PIRSR604469-1"/>
    </source>
</evidence>
<dbReference type="InterPro" id="IPR004469">
    <property type="entry name" value="PSP"/>
</dbReference>
<evidence type="ECO:0000313" key="15">
    <source>
        <dbReference type="Proteomes" id="UP000218231"/>
    </source>
</evidence>
<evidence type="ECO:0000256" key="8">
    <source>
        <dbReference type="ARBA" id="ARBA00022801"/>
    </source>
</evidence>
<keyword evidence="6" id="KW-0028">Amino-acid biosynthesis</keyword>
<comment type="pathway">
    <text evidence="2">Amino-acid biosynthesis; L-serine biosynthesis; L-serine from 3-phospho-D-glycerate: step 3/3.</text>
</comment>
<dbReference type="PANTHER" id="PTHR43344:SF2">
    <property type="entry name" value="PHOSPHOSERINE PHOSPHATASE"/>
    <property type="match status" value="1"/>
</dbReference>
<comment type="similarity">
    <text evidence="3">Belongs to the HAD-like hydrolase superfamily. SerB family.</text>
</comment>
<dbReference type="FunFam" id="3.40.50.1000:FF:000077">
    <property type="entry name" value="Phosphoserine phosphatase, chloroplastic"/>
    <property type="match status" value="1"/>
</dbReference>
<dbReference type="InterPro" id="IPR036412">
    <property type="entry name" value="HAD-like_sf"/>
</dbReference>
<keyword evidence="8" id="KW-0378">Hydrolase</keyword>
<dbReference type="UniPathway" id="UPA00135">
    <property type="reaction ID" value="UER00198"/>
</dbReference>
<dbReference type="GO" id="GO:0006564">
    <property type="term" value="P:L-serine biosynthetic process"/>
    <property type="evidence" value="ECO:0007669"/>
    <property type="project" value="UniProtKB-KW"/>
</dbReference>
<dbReference type="NCBIfam" id="TIGR01488">
    <property type="entry name" value="HAD-SF-IB"/>
    <property type="match status" value="1"/>
</dbReference>
<evidence type="ECO:0000313" key="14">
    <source>
        <dbReference type="EMBL" id="PAV72587.1"/>
    </source>
</evidence>
<dbReference type="InterPro" id="IPR050582">
    <property type="entry name" value="HAD-like_SerB"/>
</dbReference>
<feature type="active site" description="Nucleophile" evidence="12">
    <location>
        <position position="40"/>
    </location>
</feature>
<dbReference type="SUPFAM" id="SSF56784">
    <property type="entry name" value="HAD-like"/>
    <property type="match status" value="1"/>
</dbReference>
<evidence type="ECO:0000256" key="1">
    <source>
        <dbReference type="ARBA" id="ARBA00001946"/>
    </source>
</evidence>
<name>A0A2A2KF96_9BILA</name>
<dbReference type="STRING" id="2018661.A0A2A2KF96"/>
<organism evidence="14 15">
    <name type="scientific">Diploscapter pachys</name>
    <dbReference type="NCBI Taxonomy" id="2018661"/>
    <lineage>
        <taxon>Eukaryota</taxon>
        <taxon>Metazoa</taxon>
        <taxon>Ecdysozoa</taxon>
        <taxon>Nematoda</taxon>
        <taxon>Chromadorea</taxon>
        <taxon>Rhabditida</taxon>
        <taxon>Rhabditina</taxon>
        <taxon>Rhabditomorpha</taxon>
        <taxon>Rhabditoidea</taxon>
        <taxon>Rhabditidae</taxon>
        <taxon>Diploscapter</taxon>
    </lineage>
</organism>
<dbReference type="CDD" id="cd04309">
    <property type="entry name" value="HAD_PSP_eu"/>
    <property type="match status" value="1"/>
</dbReference>
<dbReference type="Pfam" id="PF00702">
    <property type="entry name" value="Hydrolase"/>
    <property type="match status" value="1"/>
</dbReference>
<proteinExistence type="inferred from homology"/>
<gene>
    <name evidence="14" type="ORF">WR25_09986</name>
</gene>
<dbReference type="AlphaFoldDB" id="A0A2A2KF96"/>
<keyword evidence="7" id="KW-0479">Metal-binding</keyword>
<feature type="region of interest" description="Disordered" evidence="13">
    <location>
        <begin position="1"/>
        <end position="26"/>
    </location>
</feature>
<feature type="active site" description="Proton donor" evidence="12">
    <location>
        <position position="42"/>
    </location>
</feature>
<evidence type="ECO:0000256" key="2">
    <source>
        <dbReference type="ARBA" id="ARBA00005135"/>
    </source>
</evidence>
<evidence type="ECO:0000256" key="11">
    <source>
        <dbReference type="ARBA" id="ARBA00031693"/>
    </source>
</evidence>
<evidence type="ECO:0000256" key="13">
    <source>
        <dbReference type="SAM" id="MobiDB-lite"/>
    </source>
</evidence>
<dbReference type="InterPro" id="IPR023214">
    <property type="entry name" value="HAD_sf"/>
</dbReference>
<evidence type="ECO:0000256" key="4">
    <source>
        <dbReference type="ARBA" id="ARBA00012640"/>
    </source>
</evidence>
<dbReference type="NCBIfam" id="TIGR00338">
    <property type="entry name" value="serB"/>
    <property type="match status" value="1"/>
</dbReference>
<dbReference type="EC" id="3.1.3.3" evidence="4"/>
<comment type="cofactor">
    <cofactor evidence="1">
        <name>Mg(2+)</name>
        <dbReference type="ChEBI" id="CHEBI:18420"/>
    </cofactor>
</comment>
<dbReference type="Gene3D" id="3.40.50.1000">
    <property type="entry name" value="HAD superfamily/HAD-like"/>
    <property type="match status" value="2"/>
</dbReference>
<dbReference type="GO" id="GO:0005737">
    <property type="term" value="C:cytoplasm"/>
    <property type="evidence" value="ECO:0007669"/>
    <property type="project" value="TreeGrafter"/>
</dbReference>
<protein>
    <recommendedName>
        <fullName evidence="5">Phosphoserine phosphatase</fullName>
        <ecNumber evidence="4">3.1.3.3</ecNumber>
    </recommendedName>
    <alternativeName>
        <fullName evidence="11">O-phosphoserine phosphohydrolase</fullName>
    </alternativeName>
</protein>
<dbReference type="EMBL" id="LIAE01008754">
    <property type="protein sequence ID" value="PAV72587.1"/>
    <property type="molecule type" value="Genomic_DNA"/>
</dbReference>
<evidence type="ECO:0000256" key="9">
    <source>
        <dbReference type="ARBA" id="ARBA00022842"/>
    </source>
</evidence>
<comment type="caution">
    <text evidence="14">The sequence shown here is derived from an EMBL/GenBank/DDBJ whole genome shotgun (WGS) entry which is preliminary data.</text>
</comment>
<evidence type="ECO:0000256" key="6">
    <source>
        <dbReference type="ARBA" id="ARBA00022605"/>
    </source>
</evidence>
<evidence type="ECO:0000256" key="3">
    <source>
        <dbReference type="ARBA" id="ARBA00009184"/>
    </source>
</evidence>
<keyword evidence="10" id="KW-0718">Serine biosynthesis</keyword>
<evidence type="ECO:0000256" key="10">
    <source>
        <dbReference type="ARBA" id="ARBA00023299"/>
    </source>
</evidence>
<dbReference type="PANTHER" id="PTHR43344">
    <property type="entry name" value="PHOSPHOSERINE PHOSPHATASE"/>
    <property type="match status" value="1"/>
</dbReference>
<evidence type="ECO:0000256" key="7">
    <source>
        <dbReference type="ARBA" id="ARBA00022723"/>
    </source>
</evidence>